<evidence type="ECO:0000256" key="7">
    <source>
        <dbReference type="ARBA" id="ARBA00023033"/>
    </source>
</evidence>
<keyword evidence="8" id="KW-0812">Transmembrane</keyword>
<dbReference type="EMBL" id="JAQQWM010000007">
    <property type="protein sequence ID" value="KAK8057945.1"/>
    <property type="molecule type" value="Genomic_DNA"/>
</dbReference>
<feature type="transmembrane region" description="Helical" evidence="8">
    <location>
        <begin position="17"/>
        <end position="34"/>
    </location>
</feature>
<protein>
    <recommendedName>
        <fullName evidence="11">Cytochrome P450</fullName>
    </recommendedName>
</protein>
<name>A0ABR1UGB6_9PEZI</name>
<evidence type="ECO:0000256" key="4">
    <source>
        <dbReference type="ARBA" id="ARBA00022723"/>
    </source>
</evidence>
<dbReference type="InterPro" id="IPR001128">
    <property type="entry name" value="Cyt_P450"/>
</dbReference>
<evidence type="ECO:0000256" key="3">
    <source>
        <dbReference type="ARBA" id="ARBA00022617"/>
    </source>
</evidence>
<keyword evidence="10" id="KW-1185">Reference proteome</keyword>
<dbReference type="Proteomes" id="UP001446871">
    <property type="component" value="Unassembled WGS sequence"/>
</dbReference>
<keyword evidence="8" id="KW-0472">Membrane</keyword>
<evidence type="ECO:0000256" key="2">
    <source>
        <dbReference type="ARBA" id="ARBA00010617"/>
    </source>
</evidence>
<organism evidence="9 10">
    <name type="scientific">Apiospora saccharicola</name>
    <dbReference type="NCBI Taxonomy" id="335842"/>
    <lineage>
        <taxon>Eukaryota</taxon>
        <taxon>Fungi</taxon>
        <taxon>Dikarya</taxon>
        <taxon>Ascomycota</taxon>
        <taxon>Pezizomycotina</taxon>
        <taxon>Sordariomycetes</taxon>
        <taxon>Xylariomycetidae</taxon>
        <taxon>Amphisphaeriales</taxon>
        <taxon>Apiosporaceae</taxon>
        <taxon>Apiospora</taxon>
    </lineage>
</organism>
<keyword evidence="3" id="KW-0349">Heme</keyword>
<dbReference type="Pfam" id="PF00067">
    <property type="entry name" value="p450"/>
    <property type="match status" value="1"/>
</dbReference>
<evidence type="ECO:0000256" key="8">
    <source>
        <dbReference type="SAM" id="Phobius"/>
    </source>
</evidence>
<proteinExistence type="inferred from homology"/>
<evidence type="ECO:0000256" key="5">
    <source>
        <dbReference type="ARBA" id="ARBA00023002"/>
    </source>
</evidence>
<dbReference type="Gene3D" id="1.10.630.10">
    <property type="entry name" value="Cytochrome P450"/>
    <property type="match status" value="1"/>
</dbReference>
<evidence type="ECO:0000313" key="10">
    <source>
        <dbReference type="Proteomes" id="UP001446871"/>
    </source>
</evidence>
<evidence type="ECO:0000256" key="1">
    <source>
        <dbReference type="ARBA" id="ARBA00001971"/>
    </source>
</evidence>
<comment type="cofactor">
    <cofactor evidence="1">
        <name>heme</name>
        <dbReference type="ChEBI" id="CHEBI:30413"/>
    </cofactor>
</comment>
<keyword evidence="7" id="KW-0503">Monooxygenase</keyword>
<dbReference type="PANTHER" id="PTHR46206:SF1">
    <property type="entry name" value="P450, PUTATIVE (EUROFUNG)-RELATED"/>
    <property type="match status" value="1"/>
</dbReference>
<dbReference type="CDD" id="cd11041">
    <property type="entry name" value="CYP503A1-like"/>
    <property type="match status" value="1"/>
</dbReference>
<keyword evidence="8" id="KW-1133">Transmembrane helix</keyword>
<dbReference type="InterPro" id="IPR036396">
    <property type="entry name" value="Cyt_P450_sf"/>
</dbReference>
<dbReference type="PANTHER" id="PTHR46206">
    <property type="entry name" value="CYTOCHROME P450"/>
    <property type="match status" value="1"/>
</dbReference>
<evidence type="ECO:0000256" key="6">
    <source>
        <dbReference type="ARBA" id="ARBA00023004"/>
    </source>
</evidence>
<sequence>MFVHQGLAHFATTQPKLVAVVTVVIFLAAWRTALSYEKSKRYLRQYPWVGVNKSQWFGLLRGAVQSFRHAAQFGLEGYSKFSKQNQLWVCVDHTGAPEIMMSPSHLDEALRIDSVLLDTHTHISKLLAEEYVFGGYGVPLSVAAHESTLMCGVSKNLNAMTPAICDETVHALETHWGGDGEWQEMRIMAACADVVGQITNRMLVGLPLCRNATFLRRAKRWSRVVLQTAWVIYMLPDFIKPLLGPLLAVPSILCHHRALRMVIPVAQERLDKREKRAAGDTSTGAWDEPLDYMKFLLDEGSDAFNHVLDQNPTTLARAALMVNAAAFHATGLTLANLLLDVFSASPEVADALRAEALTIQREYGLESKLGLSKMTKMDSAIRESMRLHVLGIKAMHRYVKPKEGFTFSNGDHVPYGAHLSLPVLGRHLDEEVYPNATHYDAFRFSRERSDEDKTARVKAAVNASPNHLAWGIGKSQCPGRFFAVDELKLIMAHVLIYYEVEHIPVRPKNIFISSQSIPPLTASLRFRRRSTEQP</sequence>
<reference evidence="9 10" key="1">
    <citation type="submission" date="2023-01" db="EMBL/GenBank/DDBJ databases">
        <title>Analysis of 21 Apiospora genomes using comparative genomics revels a genus with tremendous synthesis potential of carbohydrate active enzymes and secondary metabolites.</title>
        <authorList>
            <person name="Sorensen T."/>
        </authorList>
    </citation>
    <scope>NUCLEOTIDE SEQUENCE [LARGE SCALE GENOMIC DNA]</scope>
    <source>
        <strain evidence="9 10">CBS 83171</strain>
    </source>
</reference>
<evidence type="ECO:0008006" key="11">
    <source>
        <dbReference type="Google" id="ProtNLM"/>
    </source>
</evidence>
<gene>
    <name evidence="9" type="ORF">PG996_011882</name>
</gene>
<accession>A0ABR1UGB6</accession>
<comment type="similarity">
    <text evidence="2">Belongs to the cytochrome P450 family.</text>
</comment>
<comment type="caution">
    <text evidence="9">The sequence shown here is derived from an EMBL/GenBank/DDBJ whole genome shotgun (WGS) entry which is preliminary data.</text>
</comment>
<dbReference type="SUPFAM" id="SSF48264">
    <property type="entry name" value="Cytochrome P450"/>
    <property type="match status" value="1"/>
</dbReference>
<keyword evidence="6" id="KW-0408">Iron</keyword>
<keyword evidence="4" id="KW-0479">Metal-binding</keyword>
<keyword evidence="5" id="KW-0560">Oxidoreductase</keyword>
<dbReference type="PRINTS" id="PR00465">
    <property type="entry name" value="EP450IV"/>
</dbReference>
<evidence type="ECO:0000313" key="9">
    <source>
        <dbReference type="EMBL" id="KAK8057945.1"/>
    </source>
</evidence>
<dbReference type="InterPro" id="IPR002403">
    <property type="entry name" value="Cyt_P450_E_grp-IV"/>
</dbReference>